<feature type="region of interest" description="Disordered" evidence="1">
    <location>
        <begin position="38"/>
        <end position="68"/>
    </location>
</feature>
<keyword evidence="3" id="KW-1185">Reference proteome</keyword>
<gene>
    <name evidence="2" type="ORF">SCUD_LOCUS20666</name>
</gene>
<reference evidence="2 3" key="2">
    <citation type="submission" date="2018-11" db="EMBL/GenBank/DDBJ databases">
        <authorList>
            <consortium name="Pathogen Informatics"/>
        </authorList>
    </citation>
    <scope>NUCLEOTIDE SEQUENCE [LARGE SCALE GENOMIC DNA]</scope>
    <source>
        <strain evidence="2">Dakar</strain>
        <strain evidence="3">Dakar, Senegal</strain>
    </source>
</reference>
<accession>A0A183L018</accession>
<feature type="compositionally biased region" description="Basic and acidic residues" evidence="1">
    <location>
        <begin position="38"/>
        <end position="55"/>
    </location>
</feature>
<evidence type="ECO:0000313" key="4">
    <source>
        <dbReference type="WBParaSite" id="SCUD_0002066901-mRNA-1"/>
    </source>
</evidence>
<dbReference type="WBParaSite" id="SCUD_0002066901-mRNA-1">
    <property type="protein sequence ID" value="SCUD_0002066901-mRNA-1"/>
    <property type="gene ID" value="SCUD_0002066901"/>
</dbReference>
<sequence length="117" mass="13763">MSPRQRSEKSARLSDYQIGPDNIPAEALRLDRMNCKRAPDPIQEDLRERTSATDRLKRRTPYHNTKERRSEQVCKLQCHQTTVNTRKTFQQGVLDRMKDSADGQFRDKQVGFRNDRS</sequence>
<dbReference type="Proteomes" id="UP000279833">
    <property type="component" value="Unassembled WGS sequence"/>
</dbReference>
<proteinExistence type="predicted"/>
<reference evidence="4" key="1">
    <citation type="submission" date="2016-06" db="UniProtKB">
        <authorList>
            <consortium name="WormBaseParasite"/>
        </authorList>
    </citation>
    <scope>IDENTIFICATION</scope>
</reference>
<name>A0A183L018_9TREM</name>
<evidence type="ECO:0000256" key="1">
    <source>
        <dbReference type="SAM" id="MobiDB-lite"/>
    </source>
</evidence>
<feature type="compositionally biased region" description="Basic and acidic residues" evidence="1">
    <location>
        <begin position="1"/>
        <end position="12"/>
    </location>
</feature>
<dbReference type="EMBL" id="UZAK01044776">
    <property type="protein sequence ID" value="VDP72974.1"/>
    <property type="molecule type" value="Genomic_DNA"/>
</dbReference>
<evidence type="ECO:0000313" key="2">
    <source>
        <dbReference type="EMBL" id="VDP72974.1"/>
    </source>
</evidence>
<protein>
    <submittedName>
        <fullName evidence="2 4">Uncharacterized protein</fullName>
    </submittedName>
</protein>
<organism evidence="4">
    <name type="scientific">Schistosoma curassoni</name>
    <dbReference type="NCBI Taxonomy" id="6186"/>
    <lineage>
        <taxon>Eukaryota</taxon>
        <taxon>Metazoa</taxon>
        <taxon>Spiralia</taxon>
        <taxon>Lophotrochozoa</taxon>
        <taxon>Platyhelminthes</taxon>
        <taxon>Trematoda</taxon>
        <taxon>Digenea</taxon>
        <taxon>Strigeidida</taxon>
        <taxon>Schistosomatoidea</taxon>
        <taxon>Schistosomatidae</taxon>
        <taxon>Schistosoma</taxon>
    </lineage>
</organism>
<evidence type="ECO:0000313" key="3">
    <source>
        <dbReference type="Proteomes" id="UP000279833"/>
    </source>
</evidence>
<feature type="region of interest" description="Disordered" evidence="1">
    <location>
        <begin position="1"/>
        <end position="20"/>
    </location>
</feature>
<dbReference type="AlphaFoldDB" id="A0A183L018"/>